<evidence type="ECO:0000313" key="5">
    <source>
        <dbReference type="EMBL" id="KAF6804115.1"/>
    </source>
</evidence>
<dbReference type="AlphaFoldDB" id="A0A8H6J0F8"/>
<keyword evidence="3" id="KW-0472">Membrane</keyword>
<comment type="subcellular location">
    <subcellularLocation>
        <location evidence="1">Membrane</location>
        <topology evidence="1">Multi-pass membrane protein</topology>
    </subcellularLocation>
</comment>
<evidence type="ECO:0000256" key="1">
    <source>
        <dbReference type="ARBA" id="ARBA00004141"/>
    </source>
</evidence>
<feature type="transmembrane region" description="Helical" evidence="3">
    <location>
        <begin position="274"/>
        <end position="294"/>
    </location>
</feature>
<evidence type="ECO:0000259" key="4">
    <source>
        <dbReference type="PROSITE" id="PS50850"/>
    </source>
</evidence>
<comment type="caution">
    <text evidence="5">The sequence shown here is derived from an EMBL/GenBank/DDBJ whole genome shotgun (WGS) entry which is preliminary data.</text>
</comment>
<dbReference type="InterPro" id="IPR011701">
    <property type="entry name" value="MFS"/>
</dbReference>
<proteinExistence type="predicted"/>
<evidence type="ECO:0000313" key="6">
    <source>
        <dbReference type="Proteomes" id="UP000639643"/>
    </source>
</evidence>
<dbReference type="Proteomes" id="UP000639643">
    <property type="component" value="Unassembled WGS sequence"/>
</dbReference>
<dbReference type="EMBL" id="WIGM01001154">
    <property type="protein sequence ID" value="KAF6804115.1"/>
    <property type="molecule type" value="Genomic_DNA"/>
</dbReference>
<dbReference type="SUPFAM" id="SSF103473">
    <property type="entry name" value="MFS general substrate transporter"/>
    <property type="match status" value="1"/>
</dbReference>
<keyword evidence="3" id="KW-0812">Transmembrane</keyword>
<evidence type="ECO:0000256" key="3">
    <source>
        <dbReference type="SAM" id="Phobius"/>
    </source>
</evidence>
<gene>
    <name evidence="5" type="ORF">CMUS01_14927</name>
</gene>
<evidence type="ECO:0000256" key="2">
    <source>
        <dbReference type="SAM" id="MobiDB-lite"/>
    </source>
</evidence>
<dbReference type="PANTHER" id="PTHR42910">
    <property type="entry name" value="TRANSPORTER SCO4007-RELATED"/>
    <property type="match status" value="1"/>
</dbReference>
<feature type="transmembrane region" description="Helical" evidence="3">
    <location>
        <begin position="244"/>
        <end position="267"/>
    </location>
</feature>
<dbReference type="PANTHER" id="PTHR42910:SF1">
    <property type="entry name" value="MAJOR FACILITATOR SUPERFAMILY (MFS) PROFILE DOMAIN-CONTAINING PROTEIN"/>
    <property type="match status" value="1"/>
</dbReference>
<name>A0A8H6J0F8_9PEZI</name>
<keyword evidence="3" id="KW-1133">Transmembrane helix</keyword>
<accession>A0A8H6J0F8</accession>
<feature type="transmembrane region" description="Helical" evidence="3">
    <location>
        <begin position="212"/>
        <end position="232"/>
    </location>
</feature>
<feature type="transmembrane region" description="Helical" evidence="3">
    <location>
        <begin position="300"/>
        <end position="320"/>
    </location>
</feature>
<dbReference type="GO" id="GO:0022857">
    <property type="term" value="F:transmembrane transporter activity"/>
    <property type="evidence" value="ECO:0007669"/>
    <property type="project" value="InterPro"/>
</dbReference>
<feature type="domain" description="Major facilitator superfamily (MFS) profile" evidence="4">
    <location>
        <begin position="59"/>
        <end position="440"/>
    </location>
</feature>
<dbReference type="GO" id="GO:0016020">
    <property type="term" value="C:membrane"/>
    <property type="evidence" value="ECO:0007669"/>
    <property type="project" value="UniProtKB-SubCell"/>
</dbReference>
<feature type="transmembrane region" description="Helical" evidence="3">
    <location>
        <begin position="415"/>
        <end position="436"/>
    </location>
</feature>
<feature type="transmembrane region" description="Helical" evidence="3">
    <location>
        <begin position="179"/>
        <end position="200"/>
    </location>
</feature>
<dbReference type="InterPro" id="IPR036259">
    <property type="entry name" value="MFS_trans_sf"/>
</dbReference>
<feature type="transmembrane region" description="Helical" evidence="3">
    <location>
        <begin position="327"/>
        <end position="347"/>
    </location>
</feature>
<feature type="transmembrane region" description="Helical" evidence="3">
    <location>
        <begin position="53"/>
        <end position="76"/>
    </location>
</feature>
<dbReference type="CDD" id="cd17324">
    <property type="entry name" value="MFS_NepI_like"/>
    <property type="match status" value="1"/>
</dbReference>
<keyword evidence="6" id="KW-1185">Reference proteome</keyword>
<feature type="transmembrane region" description="Helical" evidence="3">
    <location>
        <begin position="126"/>
        <end position="159"/>
    </location>
</feature>
<feature type="region of interest" description="Disordered" evidence="2">
    <location>
        <begin position="1"/>
        <end position="27"/>
    </location>
</feature>
<dbReference type="InterPro" id="IPR020846">
    <property type="entry name" value="MFS_dom"/>
</dbReference>
<dbReference type="OrthoDB" id="2105912at2759"/>
<organism evidence="5 6">
    <name type="scientific">Colletotrichum musicola</name>
    <dbReference type="NCBI Taxonomy" id="2175873"/>
    <lineage>
        <taxon>Eukaryota</taxon>
        <taxon>Fungi</taxon>
        <taxon>Dikarya</taxon>
        <taxon>Ascomycota</taxon>
        <taxon>Pezizomycotina</taxon>
        <taxon>Sordariomycetes</taxon>
        <taxon>Hypocreomycetidae</taxon>
        <taxon>Glomerellales</taxon>
        <taxon>Glomerellaceae</taxon>
        <taxon>Colletotrichum</taxon>
        <taxon>Colletotrichum orchidearum species complex</taxon>
    </lineage>
</organism>
<feature type="transmembrane region" description="Helical" evidence="3">
    <location>
        <begin position="96"/>
        <end position="114"/>
    </location>
</feature>
<dbReference type="PROSITE" id="PS50850">
    <property type="entry name" value="MFS"/>
    <property type="match status" value="1"/>
</dbReference>
<dbReference type="Pfam" id="PF07690">
    <property type="entry name" value="MFS_1"/>
    <property type="match status" value="1"/>
</dbReference>
<feature type="compositionally biased region" description="Basic and acidic residues" evidence="2">
    <location>
        <begin position="1"/>
        <end position="11"/>
    </location>
</feature>
<sequence>MSSRSDTEKPSPPDPTEETVVSSSKPGPKPWERFLSVLGWMPPRCRHHPDQEFPFTLSLNLLFSLASTITVANLYYAYPVLNKIADDFDITYEKASLIPTVLQAGYGAGILLLCPLGDRKRLRPFILTLVLVSTTIWLGLCVATSFTASCVLNLLAGFTSVTPQMMLPLTDSIAPPDRRVRAMSIVFAGLMFGQVLPRVLSGVVTEYADWRTIYWTALGLQVGLFGMLWLLLPDYEPNNPGGVSYVQLLWSALSLAFTQPVLAYGCLISLLSNAAMSSFWTILTALLASSAYAFSPMQIGLFPLVAIAPVVLVPVYSSLVIEHFATYLAASIPLAFAVGGVAVGTFVGPDSLGGLIVHALAIDFGVDSTSVAYRSAIYSAVPKGRNRVNAAYTTCSFIGQTIGTKVGNSLYASGGWLWVGIASISFLVGSFAIVFARGPRDVRWFGWKGGYSVRKKEKGLEGR</sequence>
<protein>
    <submittedName>
        <fullName evidence="5">Membrane protein</fullName>
    </submittedName>
</protein>
<reference evidence="5" key="1">
    <citation type="journal article" date="2020" name="Phytopathology">
        <title>Genome Sequence Resources of Colletotrichum truncatum, C. plurivorum, C. musicola, and C. sojae: Four Species Pathogenic to Soybean (Glycine max).</title>
        <authorList>
            <person name="Rogerio F."/>
            <person name="Boufleur T.R."/>
            <person name="Ciampi-Guillardi M."/>
            <person name="Sukno S.A."/>
            <person name="Thon M.R."/>
            <person name="Massola Junior N.S."/>
            <person name="Baroncelli R."/>
        </authorList>
    </citation>
    <scope>NUCLEOTIDE SEQUENCE</scope>
    <source>
        <strain evidence="5">LFN0074</strain>
    </source>
</reference>
<dbReference type="Gene3D" id="1.20.1250.20">
    <property type="entry name" value="MFS general substrate transporter like domains"/>
    <property type="match status" value="1"/>
</dbReference>